<protein>
    <submittedName>
        <fullName evidence="1">Uncharacterized protein</fullName>
    </submittedName>
</protein>
<dbReference type="EMBL" id="FOOT01000011">
    <property type="protein sequence ID" value="SFH32036.1"/>
    <property type="molecule type" value="Genomic_DNA"/>
</dbReference>
<name>A0A1I2Z3F7_9BACT</name>
<accession>A0A1I2Z3F7</accession>
<evidence type="ECO:0000313" key="1">
    <source>
        <dbReference type="EMBL" id="SFH32036.1"/>
    </source>
</evidence>
<keyword evidence="2" id="KW-1185">Reference proteome</keyword>
<evidence type="ECO:0000313" key="2">
    <source>
        <dbReference type="Proteomes" id="UP000198724"/>
    </source>
</evidence>
<dbReference type="AlphaFoldDB" id="A0A1I2Z3F7"/>
<dbReference type="Proteomes" id="UP000198724">
    <property type="component" value="Unassembled WGS sequence"/>
</dbReference>
<reference evidence="2" key="1">
    <citation type="submission" date="2016-10" db="EMBL/GenBank/DDBJ databases">
        <authorList>
            <person name="Varghese N."/>
            <person name="Submissions S."/>
        </authorList>
    </citation>
    <scope>NUCLEOTIDE SEQUENCE [LARGE SCALE GENOMIC DNA]</scope>
    <source>
        <strain evidence="2">LP51</strain>
    </source>
</reference>
<organism evidence="1 2">
    <name type="scientific">Pontibacter chinhatensis</name>
    <dbReference type="NCBI Taxonomy" id="1436961"/>
    <lineage>
        <taxon>Bacteria</taxon>
        <taxon>Pseudomonadati</taxon>
        <taxon>Bacteroidota</taxon>
        <taxon>Cytophagia</taxon>
        <taxon>Cytophagales</taxon>
        <taxon>Hymenobacteraceae</taxon>
        <taxon>Pontibacter</taxon>
    </lineage>
</organism>
<sequence>MQNIKDAKVEPVNYRFITSIDLSKFKNVNIICKFYNDSDFRISPYYKPVFFLKP</sequence>
<gene>
    <name evidence="1" type="ORF">SAMN05421739_11136</name>
</gene>
<proteinExistence type="predicted"/>